<keyword evidence="3" id="KW-1185">Reference proteome</keyword>
<accession>A0A1Y2L181</accession>
<name>A0A1Y2L181_9PROT</name>
<organism evidence="2 3">
    <name type="scientific">Thalassospira mesophila</name>
    <dbReference type="NCBI Taxonomy" id="1293891"/>
    <lineage>
        <taxon>Bacteria</taxon>
        <taxon>Pseudomonadati</taxon>
        <taxon>Pseudomonadota</taxon>
        <taxon>Alphaproteobacteria</taxon>
        <taxon>Rhodospirillales</taxon>
        <taxon>Thalassospiraceae</taxon>
        <taxon>Thalassospira</taxon>
    </lineage>
</organism>
<evidence type="ECO:0000313" key="2">
    <source>
        <dbReference type="EMBL" id="OSQ38986.1"/>
    </source>
</evidence>
<protein>
    <submittedName>
        <fullName evidence="2">Uncharacterized protein</fullName>
    </submittedName>
</protein>
<evidence type="ECO:0000256" key="1">
    <source>
        <dbReference type="SAM" id="MobiDB-lite"/>
    </source>
</evidence>
<comment type="caution">
    <text evidence="2">The sequence shown here is derived from an EMBL/GenBank/DDBJ whole genome shotgun (WGS) entry which is preliminary data.</text>
</comment>
<gene>
    <name evidence="2" type="ORF">TMES_09820</name>
</gene>
<dbReference type="EMBL" id="JFKA01000003">
    <property type="protein sequence ID" value="OSQ38986.1"/>
    <property type="molecule type" value="Genomic_DNA"/>
</dbReference>
<dbReference type="STRING" id="1293891.TMES_09820"/>
<dbReference type="Proteomes" id="UP000193391">
    <property type="component" value="Unassembled WGS sequence"/>
</dbReference>
<feature type="region of interest" description="Disordered" evidence="1">
    <location>
        <begin position="1"/>
        <end position="20"/>
    </location>
</feature>
<evidence type="ECO:0000313" key="3">
    <source>
        <dbReference type="Proteomes" id="UP000193391"/>
    </source>
</evidence>
<dbReference type="AlphaFoldDB" id="A0A1Y2L181"/>
<reference evidence="2 3" key="1">
    <citation type="submission" date="2014-03" db="EMBL/GenBank/DDBJ databases">
        <title>The draft genome sequence of Thalassospira mesophila JCM 18969.</title>
        <authorList>
            <person name="Lai Q."/>
            <person name="Shao Z."/>
        </authorList>
    </citation>
    <scope>NUCLEOTIDE SEQUENCE [LARGE SCALE GENOMIC DNA]</scope>
    <source>
        <strain evidence="2 3">JCM 18969</strain>
    </source>
</reference>
<proteinExistence type="predicted"/>
<sequence length="80" mass="9037">MTTHGSFNPKGSRRTDAGEPMTVARIDAALRTLARIMRDHGDRFDNGDLMKMAQNLYDERNRISQPDSIENLMADLMKVA</sequence>